<dbReference type="SUPFAM" id="SSF53300">
    <property type="entry name" value="vWA-like"/>
    <property type="match status" value="1"/>
</dbReference>
<keyword evidence="1" id="KW-0732">Signal</keyword>
<dbReference type="SMART" id="SM00327">
    <property type="entry name" value="VWA"/>
    <property type="match status" value="1"/>
</dbReference>
<dbReference type="InterPro" id="IPR011990">
    <property type="entry name" value="TPR-like_helical_dom_sf"/>
</dbReference>
<dbReference type="CDD" id="cd00198">
    <property type="entry name" value="vWFA"/>
    <property type="match status" value="1"/>
</dbReference>
<dbReference type="Proteomes" id="UP000676194">
    <property type="component" value="Chromosome"/>
</dbReference>
<reference evidence="3" key="1">
    <citation type="submission" date="2021-05" db="EMBL/GenBank/DDBJ databases">
        <title>Complete genome sequence of the cellulolytic planctomycete Telmatocola sphagniphila SP2T and characterization of the first cellulase from planctomycetes.</title>
        <authorList>
            <person name="Rakitin A.L."/>
            <person name="Beletsky A.V."/>
            <person name="Naumoff D.G."/>
            <person name="Kulichevskaya I.S."/>
            <person name="Mardanov A.V."/>
            <person name="Ravin N.V."/>
            <person name="Dedysh S.N."/>
        </authorList>
    </citation>
    <scope>NUCLEOTIDE SEQUENCE</scope>
    <source>
        <strain evidence="3">SP2T</strain>
    </source>
</reference>
<dbReference type="PROSITE" id="PS50234">
    <property type="entry name" value="VWFA"/>
    <property type="match status" value="1"/>
</dbReference>
<protein>
    <submittedName>
        <fullName evidence="3">VWA domain-containing protein</fullName>
    </submittedName>
</protein>
<dbReference type="RefSeq" id="WP_213494792.1">
    <property type="nucleotide sequence ID" value="NZ_CP074694.1"/>
</dbReference>
<dbReference type="Pfam" id="PF13768">
    <property type="entry name" value="VWA_3"/>
    <property type="match status" value="1"/>
</dbReference>
<dbReference type="Gene3D" id="3.40.50.410">
    <property type="entry name" value="von Willebrand factor, type A domain"/>
    <property type="match status" value="1"/>
</dbReference>
<keyword evidence="4" id="KW-1185">Reference proteome</keyword>
<dbReference type="InterPro" id="IPR002035">
    <property type="entry name" value="VWF_A"/>
</dbReference>
<feature type="chain" id="PRO_5034147358" evidence="1">
    <location>
        <begin position="28"/>
        <end position="1552"/>
    </location>
</feature>
<dbReference type="KEGG" id="tsph:KIH39_18925"/>
<name>A0A8E6EU41_9BACT</name>
<dbReference type="InterPro" id="IPR036465">
    <property type="entry name" value="vWFA_dom_sf"/>
</dbReference>
<sequence>MTMVSRLKKTAALLAAAAGITSAYFYAWGDVEGTRNPSVVEKPRTLVRLAEDLGSGRFSQTPLLSYDVQGEKYFALQIKPQLTAAPARPRDILVMIDTTASQAGFPLQISRRLTEAMINDMAPNDRIAIMTVNTPRASYDLTSGFQDAKAISVQNALKKLDEEYAAGASDLGNALKQGMKEFDNKSTRQQVILFLGDCESAYNPISEKERIALTDRMVAANIGFYAVPLGAPNPKNLHGLVTGTGGAVVRFVHEDAKQNKSDLKPVVKKINDLLSVPVLMPSEMKFAQAPAEVFPAKLPPLRADSPTLLIGRYEGKKPSTIELTISGKIAGQPTEVAVKEAMVPSASDNFFLPNLVTQWKKSDSPNAPALLRSDRTLALAYEQTRLALDEMLTQANWALGANQVEVARHLFVAAQDLKQDEIEAKAGLQLVDKLKSGKLSIQQFKDALAAGARTGVAVEKGADGKTHLAQVALEEVSKLQDAKPEEPKATTGVIPQKNNDDLLKMEQSRRNVLTQQIQTVVDETLSRGRRLLAEGDPVSAEALLKQQRDAIRSNPDIADTTRQKMLTSIESLIREVNTRGAEIVRRRQDESEAIARARIRLENEDKRQAEELRNRDRIAAFATLMRQARFEEQYREAEAKRQEDLASARPILPETTANYMIGQTATNLREFRELVRIREDRYLLTMMQVEKSHVPYPDEPPVHFPPSKVWREMLVQRKRFASEALSGDLPERARARMSFLQSALDTPIPLDNQYEGPLADFLEILETLASPPDSAKNPLKKVKILVDEKELGRATGGEQFDSTMKTIKVPKLSGASLGTVLRIVTSQLNASYWVRRDYIEITSIDAAIREKVVTAFSVADLVVPIPSAISQQALQQGLQVLGATFSLGGGGSPIAGAFGQPQFAVFGGGVGAGGFGAGGQAGGAGGAFQGLQNTFQGQSNVNLGAQGGLLGFGGGQLGQFGNLGGQFGFQGGTQHQILIELIKNVVARGEWLTVQSALITGNTNVNDPNAQGEETAIIPASELNSMGFYPPALALVVRGTSRVHASPSARLTRGGAGGMAMADGNGKNNVAKAEDNVIGDLANNLVEGKNKEGKALRGMAMSVSKDLKEDKLDLDPKKIWKEALAKADVRRSGVIVDTAGTLGVMNKFNHVVELLKESLRRGITVEPWAHEALAQAMEASQASDIDLERALTSAIDLDPKNAQAYIKASKAIAKTNPEQAIKLCVVAAKLEPELADPYMNAMAFAGDTKGKMNIDQLSWAANNVLNRDWASDTAEYHSEARAKLNDMIAQLTTQGRHEEAKKIQIMMDGDKRRDLVIQLIWTNGGERETAGLDLKVNEPAGSVCSVLNSQTASGGVLISDFYKKNDGGHVETYTASEAFSGEYSISVDKVWGRPLGNKATIKVTRNQGMPNEKIEMHTIDLSKPEVVKLSVQDGRRTKVASVPPPNFNAVKSSKPSREDLAVKKLEAIVEPVNAMEGGITSTAKPTAATKVKPAVDISWTGRVDSLINDGVEMVAKVVIGSNGEQKMVLTPLFNSNNKTMPTVKIDMIPGND</sequence>
<evidence type="ECO:0000313" key="3">
    <source>
        <dbReference type="EMBL" id="QVL30910.1"/>
    </source>
</evidence>
<dbReference type="Gene3D" id="1.25.40.10">
    <property type="entry name" value="Tetratricopeptide repeat domain"/>
    <property type="match status" value="1"/>
</dbReference>
<gene>
    <name evidence="3" type="ORF">KIH39_18925</name>
</gene>
<feature type="domain" description="VWFA" evidence="2">
    <location>
        <begin position="91"/>
        <end position="270"/>
    </location>
</feature>
<accession>A0A8E6EU41</accession>
<proteinExistence type="predicted"/>
<evidence type="ECO:0000256" key="1">
    <source>
        <dbReference type="SAM" id="SignalP"/>
    </source>
</evidence>
<dbReference type="EMBL" id="CP074694">
    <property type="protein sequence ID" value="QVL30910.1"/>
    <property type="molecule type" value="Genomic_DNA"/>
</dbReference>
<evidence type="ECO:0000259" key="2">
    <source>
        <dbReference type="PROSITE" id="PS50234"/>
    </source>
</evidence>
<evidence type="ECO:0000313" key="4">
    <source>
        <dbReference type="Proteomes" id="UP000676194"/>
    </source>
</evidence>
<organism evidence="3 4">
    <name type="scientific">Telmatocola sphagniphila</name>
    <dbReference type="NCBI Taxonomy" id="1123043"/>
    <lineage>
        <taxon>Bacteria</taxon>
        <taxon>Pseudomonadati</taxon>
        <taxon>Planctomycetota</taxon>
        <taxon>Planctomycetia</taxon>
        <taxon>Gemmatales</taxon>
        <taxon>Gemmataceae</taxon>
    </lineage>
</organism>
<feature type="signal peptide" evidence="1">
    <location>
        <begin position="1"/>
        <end position="27"/>
    </location>
</feature>